<dbReference type="SMART" id="SM00382">
    <property type="entry name" value="AAA"/>
    <property type="match status" value="1"/>
</dbReference>
<dbReference type="CDD" id="cd10147">
    <property type="entry name" value="Wzt_C-like"/>
    <property type="match status" value="1"/>
</dbReference>
<evidence type="ECO:0000313" key="6">
    <source>
        <dbReference type="Proteomes" id="UP000290767"/>
    </source>
</evidence>
<dbReference type="PROSITE" id="PS50893">
    <property type="entry name" value="ABC_TRANSPORTER_2"/>
    <property type="match status" value="1"/>
</dbReference>
<organism evidence="5 6">
    <name type="scientific">Rhizobium leguminosarum</name>
    <dbReference type="NCBI Taxonomy" id="384"/>
    <lineage>
        <taxon>Bacteria</taxon>
        <taxon>Pseudomonadati</taxon>
        <taxon>Pseudomonadota</taxon>
        <taxon>Alphaproteobacteria</taxon>
        <taxon>Hyphomicrobiales</taxon>
        <taxon>Rhizobiaceae</taxon>
        <taxon>Rhizobium/Agrobacterium group</taxon>
        <taxon>Rhizobium</taxon>
    </lineage>
</organism>
<dbReference type="CDD" id="cd03220">
    <property type="entry name" value="ABC_KpsT_Wzt"/>
    <property type="match status" value="1"/>
</dbReference>
<evidence type="ECO:0000256" key="4">
    <source>
        <dbReference type="ARBA" id="ARBA00022840"/>
    </source>
</evidence>
<proteinExistence type="inferred from homology"/>
<dbReference type="GO" id="GO:0016020">
    <property type="term" value="C:membrane"/>
    <property type="evidence" value="ECO:0007669"/>
    <property type="project" value="InterPro"/>
</dbReference>
<dbReference type="GO" id="GO:0005524">
    <property type="term" value="F:ATP binding"/>
    <property type="evidence" value="ECO:0007669"/>
    <property type="project" value="UniProtKB-KW"/>
</dbReference>
<dbReference type="Pfam" id="PF00005">
    <property type="entry name" value="ABC_tran"/>
    <property type="match status" value="1"/>
</dbReference>
<dbReference type="Gene3D" id="3.40.50.300">
    <property type="entry name" value="P-loop containing nucleotide triphosphate hydrolases"/>
    <property type="match status" value="1"/>
</dbReference>
<dbReference type="Gene3D" id="2.70.50.60">
    <property type="entry name" value="abc- transporter (atp binding component) like domain"/>
    <property type="match status" value="1"/>
</dbReference>
<protein>
    <submittedName>
        <fullName evidence="5">ABC transporter ATP-binding protein</fullName>
    </submittedName>
</protein>
<dbReference type="SUPFAM" id="SSF52540">
    <property type="entry name" value="P-loop containing nucleoside triphosphate hydrolases"/>
    <property type="match status" value="1"/>
</dbReference>
<dbReference type="InterPro" id="IPR003439">
    <property type="entry name" value="ABC_transporter-like_ATP-bd"/>
</dbReference>
<keyword evidence="3" id="KW-0547">Nucleotide-binding</keyword>
<evidence type="ECO:0000256" key="2">
    <source>
        <dbReference type="ARBA" id="ARBA00022448"/>
    </source>
</evidence>
<dbReference type="GO" id="GO:0016887">
    <property type="term" value="F:ATP hydrolysis activity"/>
    <property type="evidence" value="ECO:0007669"/>
    <property type="project" value="InterPro"/>
</dbReference>
<evidence type="ECO:0000256" key="1">
    <source>
        <dbReference type="ARBA" id="ARBA00005417"/>
    </source>
</evidence>
<dbReference type="AlphaFoldDB" id="A0A3S4ZDC2"/>
<dbReference type="InterPro" id="IPR029439">
    <property type="entry name" value="Wzt_C"/>
</dbReference>
<dbReference type="PANTHER" id="PTHR46743:SF2">
    <property type="entry name" value="TEICHOIC ACIDS EXPORT ATP-BINDING PROTEIN TAGH"/>
    <property type="match status" value="1"/>
</dbReference>
<dbReference type="Pfam" id="PF14524">
    <property type="entry name" value="Wzt_C"/>
    <property type="match status" value="1"/>
</dbReference>
<dbReference type="EMBL" id="MZMU01000003">
    <property type="protein sequence ID" value="RXT28462.1"/>
    <property type="molecule type" value="Genomic_DNA"/>
</dbReference>
<dbReference type="InterPro" id="IPR027417">
    <property type="entry name" value="P-loop_NTPase"/>
</dbReference>
<name>A0A3S4ZDC2_RHILE</name>
<dbReference type="RefSeq" id="WP_012756148.1">
    <property type="nucleotide sequence ID" value="NZ_JAAXBQ010000006.1"/>
</dbReference>
<dbReference type="PANTHER" id="PTHR46743">
    <property type="entry name" value="TEICHOIC ACIDS EXPORT ATP-BINDING PROTEIN TAGH"/>
    <property type="match status" value="1"/>
</dbReference>
<keyword evidence="4 5" id="KW-0067">ATP-binding</keyword>
<accession>A0A3S4ZDC2</accession>
<gene>
    <name evidence="5" type="ORF">B5P46_06640</name>
</gene>
<dbReference type="GO" id="GO:0140359">
    <property type="term" value="F:ABC-type transporter activity"/>
    <property type="evidence" value="ECO:0007669"/>
    <property type="project" value="InterPro"/>
</dbReference>
<dbReference type="InterPro" id="IPR015860">
    <property type="entry name" value="ABC_transpr_TagH-like"/>
</dbReference>
<reference evidence="5 6" key="1">
    <citation type="submission" date="2017-03" db="EMBL/GenBank/DDBJ databases">
        <authorList>
            <person name="Safronova V.I."/>
            <person name="Sazanova A.L."/>
            <person name="Chirak E.R."/>
        </authorList>
    </citation>
    <scope>NUCLEOTIDE SEQUENCE [LARGE SCALE GENOMIC DNA]</scope>
    <source>
        <strain evidence="5 6">Tri-43</strain>
    </source>
</reference>
<dbReference type="InterPro" id="IPR050683">
    <property type="entry name" value="Bact_Polysacc_Export_ATP-bd"/>
</dbReference>
<evidence type="ECO:0000313" key="5">
    <source>
        <dbReference type="EMBL" id="RXT28462.1"/>
    </source>
</evidence>
<sequence>MAESVIEVFDISKQYEIGSGGGLSMSKLARETALWPYRKMRGQSVPPLYRKRQNFWPLRDVSFSVDRGEVVGIIGANGAGKSTLLKILSRIVTPTSGSATIRGRVSSLIEVGTGFNANLSGRENVFLNASLHGLSREEVAARFDEIVDFSGVGKFIDTPVKHYSSGMYSRLAFSVAAHLDPDLLFVDEVLAVGDMAFQQKCLNRFSEMVGGNRTVLFVSHNLSAVSNICSKVLWLDQGRVRYFGPTEEGIAAYYEATMPSTAQTLETRFDRTGTGDFMFNKISFYDSSMQPSERVTTGQELIIGLEYRAKLEMIGDIRDMSLVVIFKNDKGHRLFGLPSDVLAHGETPRLTETGEYLVKIPSLPLLPGIYDLDLGCIINRATTDKIVSAKRLIVTESDFFGSGKLPPVQQGDLLVRFDNEWR</sequence>
<evidence type="ECO:0000256" key="3">
    <source>
        <dbReference type="ARBA" id="ARBA00022741"/>
    </source>
</evidence>
<dbReference type="InterPro" id="IPR003593">
    <property type="entry name" value="AAA+_ATPase"/>
</dbReference>
<comment type="caution">
    <text evidence="5">The sequence shown here is derived from an EMBL/GenBank/DDBJ whole genome shotgun (WGS) entry which is preliminary data.</text>
</comment>
<dbReference type="Proteomes" id="UP000290767">
    <property type="component" value="Unassembled WGS sequence"/>
</dbReference>
<comment type="similarity">
    <text evidence="1">Belongs to the ABC transporter superfamily.</text>
</comment>
<keyword evidence="2" id="KW-0813">Transport</keyword>